<evidence type="ECO:0000313" key="1">
    <source>
        <dbReference type="EMBL" id="GHG75073.1"/>
    </source>
</evidence>
<evidence type="ECO:0000313" key="2">
    <source>
        <dbReference type="Proteomes" id="UP000619355"/>
    </source>
</evidence>
<sequence length="103" mass="10709">MGRLTGGTVGLGTELLGVEVGADHVAAAGDAVVAVGRAFAQGDVVFVAAEQQCVRVVLESGSVAGEVLAGEVRLQVVPSKRWAMLAWWRAWRAAGRETPSPRL</sequence>
<proteinExistence type="predicted"/>
<dbReference type="Proteomes" id="UP000619355">
    <property type="component" value="Unassembled WGS sequence"/>
</dbReference>
<keyword evidence="2" id="KW-1185">Reference proteome</keyword>
<name>A0A919F3N8_9ACTN</name>
<reference evidence="2" key="1">
    <citation type="journal article" date="2019" name="Int. J. Syst. Evol. Microbiol.">
        <title>The Global Catalogue of Microorganisms (GCM) 10K type strain sequencing project: providing services to taxonomists for standard genome sequencing and annotation.</title>
        <authorList>
            <consortium name="The Broad Institute Genomics Platform"/>
            <consortium name="The Broad Institute Genome Sequencing Center for Infectious Disease"/>
            <person name="Wu L."/>
            <person name="Ma J."/>
        </authorList>
    </citation>
    <scope>NUCLEOTIDE SEQUENCE [LARGE SCALE GENOMIC DNA]</scope>
    <source>
        <strain evidence="2">JCM 4253</strain>
    </source>
</reference>
<accession>A0A919F3N8</accession>
<comment type="caution">
    <text evidence="1">The sequence shown here is derived from an EMBL/GenBank/DDBJ whole genome shotgun (WGS) entry which is preliminary data.</text>
</comment>
<gene>
    <name evidence="1" type="ORF">GCM10018980_72370</name>
</gene>
<organism evidence="1 2">
    <name type="scientific">Streptomyces capoamus</name>
    <dbReference type="NCBI Taxonomy" id="68183"/>
    <lineage>
        <taxon>Bacteria</taxon>
        <taxon>Bacillati</taxon>
        <taxon>Actinomycetota</taxon>
        <taxon>Actinomycetes</taxon>
        <taxon>Kitasatosporales</taxon>
        <taxon>Streptomycetaceae</taxon>
        <taxon>Streptomyces</taxon>
    </lineage>
</organism>
<protein>
    <submittedName>
        <fullName evidence="1">Uncharacterized protein</fullName>
    </submittedName>
</protein>
<dbReference type="AlphaFoldDB" id="A0A919F3N8"/>
<dbReference type="EMBL" id="BNBF01000036">
    <property type="protein sequence ID" value="GHG75073.1"/>
    <property type="molecule type" value="Genomic_DNA"/>
</dbReference>